<dbReference type="RefSeq" id="WP_126674622.1">
    <property type="nucleotide sequence ID" value="NZ_RYZR01000007.1"/>
</dbReference>
<evidence type="ECO:0000313" key="2">
    <source>
        <dbReference type="Proteomes" id="UP000267077"/>
    </source>
</evidence>
<keyword evidence="2" id="KW-1185">Reference proteome</keyword>
<name>A0A3S0PAG2_9GAMM</name>
<protein>
    <submittedName>
        <fullName evidence="1">Uncharacterized protein</fullName>
    </submittedName>
</protein>
<comment type="caution">
    <text evidence="1">The sequence shown here is derived from an EMBL/GenBank/DDBJ whole genome shotgun (WGS) entry which is preliminary data.</text>
</comment>
<reference evidence="1 2" key="1">
    <citation type="submission" date="2018-12" db="EMBL/GenBank/DDBJ databases">
        <title>Dyella dinghuensis sp. nov. DHOA06 and Dyella choica sp. nov. 4M-K27, isolated from forest soil.</title>
        <authorList>
            <person name="Qiu L.-H."/>
            <person name="Gao Z.-H."/>
        </authorList>
    </citation>
    <scope>NUCLEOTIDE SEQUENCE [LARGE SCALE GENOMIC DNA]</scope>
    <source>
        <strain evidence="1 2">DHOA06</strain>
    </source>
</reference>
<organism evidence="1 2">
    <name type="scientific">Dyella dinghuensis</name>
    <dbReference type="NCBI Taxonomy" id="1920169"/>
    <lineage>
        <taxon>Bacteria</taxon>
        <taxon>Pseudomonadati</taxon>
        <taxon>Pseudomonadota</taxon>
        <taxon>Gammaproteobacteria</taxon>
        <taxon>Lysobacterales</taxon>
        <taxon>Rhodanobacteraceae</taxon>
        <taxon>Dyella</taxon>
    </lineage>
</organism>
<proteinExistence type="predicted"/>
<dbReference type="AlphaFoldDB" id="A0A3S0PAG2"/>
<dbReference type="EMBL" id="RYZR01000007">
    <property type="protein sequence ID" value="RUL62178.1"/>
    <property type="molecule type" value="Genomic_DNA"/>
</dbReference>
<gene>
    <name evidence="1" type="ORF">EKH79_14905</name>
</gene>
<dbReference type="Proteomes" id="UP000267077">
    <property type="component" value="Unassembled WGS sequence"/>
</dbReference>
<sequence length="95" mass="10468">MGLPLPRALTAGDDRCTKIGVQLYKALANRLKAPFGFLRRAGIVVRDHCERRDLSGNAWTSLSMVRERLDVLSAIIESDNRAHTSLVDGYVSATI</sequence>
<evidence type="ECO:0000313" key="1">
    <source>
        <dbReference type="EMBL" id="RUL62178.1"/>
    </source>
</evidence>
<accession>A0A3S0PAG2</accession>